<evidence type="ECO:0000259" key="6">
    <source>
        <dbReference type="PROSITE" id="PS01358"/>
    </source>
</evidence>
<keyword evidence="8" id="KW-1185">Reference proteome</keyword>
<accession>A0A5C6DCK3</accession>
<keyword evidence="1" id="KW-0479">Metal-binding</keyword>
<evidence type="ECO:0000313" key="7">
    <source>
        <dbReference type="EMBL" id="TWU34492.1"/>
    </source>
</evidence>
<dbReference type="GO" id="GO:0008270">
    <property type="term" value="F:zinc ion binding"/>
    <property type="evidence" value="ECO:0007669"/>
    <property type="project" value="UniProtKB-KW"/>
</dbReference>
<proteinExistence type="predicted"/>
<dbReference type="AlphaFoldDB" id="A0A5C6DCK3"/>
<feature type="transmembrane region" description="Helical" evidence="5">
    <location>
        <begin position="177"/>
        <end position="196"/>
    </location>
</feature>
<dbReference type="PROSITE" id="PS01358">
    <property type="entry name" value="ZF_RANBP2_1"/>
    <property type="match status" value="1"/>
</dbReference>
<evidence type="ECO:0000256" key="5">
    <source>
        <dbReference type="SAM" id="Phobius"/>
    </source>
</evidence>
<keyword evidence="3" id="KW-0862">Zinc</keyword>
<organism evidence="7 8">
    <name type="scientific">Novipirellula artificiosorum</name>
    <dbReference type="NCBI Taxonomy" id="2528016"/>
    <lineage>
        <taxon>Bacteria</taxon>
        <taxon>Pseudomonadati</taxon>
        <taxon>Planctomycetota</taxon>
        <taxon>Planctomycetia</taxon>
        <taxon>Pirellulales</taxon>
        <taxon>Pirellulaceae</taxon>
        <taxon>Novipirellula</taxon>
    </lineage>
</organism>
<keyword evidence="5" id="KW-0812">Transmembrane</keyword>
<sequence length="242" mass="26638">MCIVRVCADAFSAETIRNRLATEGISSIVTGTDPVTALGLGGAPTNRMPRVEVAEKDYRRAIEILKADELLLDQATPWICSRCDEQNEPAFEVCWSCNKKRDDQDQAGRIEGGLPVLERSAFSSEFVKSAPLAAATADSQNPYAPPADVGDRHDARNAQNPAPIDQSARIEEETRRAFYSSIVGFFVLPPLVNFYSIYVTLSVPAGTYRSKRSQRRLILASLLNGISIACWSMIWLAQLDLL</sequence>
<dbReference type="EMBL" id="SJPV01000008">
    <property type="protein sequence ID" value="TWU34492.1"/>
    <property type="molecule type" value="Genomic_DNA"/>
</dbReference>
<evidence type="ECO:0000256" key="3">
    <source>
        <dbReference type="ARBA" id="ARBA00022833"/>
    </source>
</evidence>
<protein>
    <recommendedName>
        <fullName evidence="6">RanBP2-type domain-containing protein</fullName>
    </recommendedName>
</protein>
<keyword evidence="5" id="KW-0472">Membrane</keyword>
<feature type="domain" description="RanBP2-type" evidence="6">
    <location>
        <begin position="78"/>
        <end position="97"/>
    </location>
</feature>
<reference evidence="7 8" key="1">
    <citation type="submission" date="2019-02" db="EMBL/GenBank/DDBJ databases">
        <title>Deep-cultivation of Planctomycetes and their phenomic and genomic characterization uncovers novel biology.</title>
        <authorList>
            <person name="Wiegand S."/>
            <person name="Jogler M."/>
            <person name="Boedeker C."/>
            <person name="Pinto D."/>
            <person name="Vollmers J."/>
            <person name="Rivas-Marin E."/>
            <person name="Kohn T."/>
            <person name="Peeters S.H."/>
            <person name="Heuer A."/>
            <person name="Rast P."/>
            <person name="Oberbeckmann S."/>
            <person name="Bunk B."/>
            <person name="Jeske O."/>
            <person name="Meyerdierks A."/>
            <person name="Storesund J.E."/>
            <person name="Kallscheuer N."/>
            <person name="Luecker S."/>
            <person name="Lage O.M."/>
            <person name="Pohl T."/>
            <person name="Merkel B.J."/>
            <person name="Hornburger P."/>
            <person name="Mueller R.-W."/>
            <person name="Bruemmer F."/>
            <person name="Labrenz M."/>
            <person name="Spormann A.M."/>
            <person name="Op Den Camp H."/>
            <person name="Overmann J."/>
            <person name="Amann R."/>
            <person name="Jetten M.S.M."/>
            <person name="Mascher T."/>
            <person name="Medema M.H."/>
            <person name="Devos D.P."/>
            <person name="Kaster A.-K."/>
            <person name="Ovreas L."/>
            <person name="Rohde M."/>
            <person name="Galperin M.Y."/>
            <person name="Jogler C."/>
        </authorList>
    </citation>
    <scope>NUCLEOTIDE SEQUENCE [LARGE SCALE GENOMIC DNA]</scope>
    <source>
        <strain evidence="7 8">Poly41</strain>
    </source>
</reference>
<dbReference type="InterPro" id="IPR001876">
    <property type="entry name" value="Znf_RanBP2"/>
</dbReference>
<evidence type="ECO:0000313" key="8">
    <source>
        <dbReference type="Proteomes" id="UP000319143"/>
    </source>
</evidence>
<gene>
    <name evidence="7" type="ORF">Poly41_46400</name>
</gene>
<keyword evidence="2" id="KW-0863">Zinc-finger</keyword>
<name>A0A5C6DCK3_9BACT</name>
<dbReference type="Proteomes" id="UP000319143">
    <property type="component" value="Unassembled WGS sequence"/>
</dbReference>
<comment type="caution">
    <text evidence="7">The sequence shown here is derived from an EMBL/GenBank/DDBJ whole genome shotgun (WGS) entry which is preliminary data.</text>
</comment>
<evidence type="ECO:0000256" key="1">
    <source>
        <dbReference type="ARBA" id="ARBA00022723"/>
    </source>
</evidence>
<keyword evidence="5" id="KW-1133">Transmembrane helix</keyword>
<feature type="transmembrane region" description="Helical" evidence="5">
    <location>
        <begin position="217"/>
        <end position="237"/>
    </location>
</feature>
<feature type="region of interest" description="Disordered" evidence="4">
    <location>
        <begin position="137"/>
        <end position="167"/>
    </location>
</feature>
<evidence type="ECO:0000256" key="2">
    <source>
        <dbReference type="ARBA" id="ARBA00022771"/>
    </source>
</evidence>
<evidence type="ECO:0000256" key="4">
    <source>
        <dbReference type="SAM" id="MobiDB-lite"/>
    </source>
</evidence>